<feature type="repeat" description="WD" evidence="1">
    <location>
        <begin position="96"/>
        <end position="117"/>
    </location>
</feature>
<gene>
    <name evidence="2" type="ORF">LR48_Vigan404s002800</name>
</gene>
<name>A0A0L9T9E0_PHAAN</name>
<dbReference type="InterPro" id="IPR015943">
    <property type="entry name" value="WD40/YVTN_repeat-like_dom_sf"/>
</dbReference>
<proteinExistence type="predicted"/>
<evidence type="ECO:0000313" key="2">
    <source>
        <dbReference type="EMBL" id="KOM27177.1"/>
    </source>
</evidence>
<evidence type="ECO:0008006" key="4">
    <source>
        <dbReference type="Google" id="ProtNLM"/>
    </source>
</evidence>
<dbReference type="PROSITE" id="PS50082">
    <property type="entry name" value="WD_REPEATS_2"/>
    <property type="match status" value="1"/>
</dbReference>
<dbReference type="Gramene" id="KOM27177">
    <property type="protein sequence ID" value="KOM27177"/>
    <property type="gene ID" value="LR48_Vigan404s002800"/>
</dbReference>
<dbReference type="AlphaFoldDB" id="A0A0L9T9E0"/>
<keyword evidence="1" id="KW-0853">WD repeat</keyword>
<dbReference type="Gene3D" id="2.130.10.10">
    <property type="entry name" value="YVTN repeat-like/Quinoprotein amine dehydrogenase"/>
    <property type="match status" value="1"/>
</dbReference>
<organism evidence="2 3">
    <name type="scientific">Phaseolus angularis</name>
    <name type="common">Azuki bean</name>
    <name type="synonym">Vigna angularis</name>
    <dbReference type="NCBI Taxonomy" id="3914"/>
    <lineage>
        <taxon>Eukaryota</taxon>
        <taxon>Viridiplantae</taxon>
        <taxon>Streptophyta</taxon>
        <taxon>Embryophyta</taxon>
        <taxon>Tracheophyta</taxon>
        <taxon>Spermatophyta</taxon>
        <taxon>Magnoliopsida</taxon>
        <taxon>eudicotyledons</taxon>
        <taxon>Gunneridae</taxon>
        <taxon>Pentapetalae</taxon>
        <taxon>rosids</taxon>
        <taxon>fabids</taxon>
        <taxon>Fabales</taxon>
        <taxon>Fabaceae</taxon>
        <taxon>Papilionoideae</taxon>
        <taxon>50 kb inversion clade</taxon>
        <taxon>NPAAA clade</taxon>
        <taxon>indigoferoid/millettioid clade</taxon>
        <taxon>Phaseoleae</taxon>
        <taxon>Vigna</taxon>
    </lineage>
</organism>
<sequence length="117" mass="12461">MLCASLRRCFFQGLHGASSSLATLPTHHHPTSFLPCQAQIPDARTVAGILTTTCRTAIPPPAVGLAARMEARFVVIVSLQCQIYGHREPSATITRFSPNGEWVASADASGTVTIWGT</sequence>
<protein>
    <recommendedName>
        <fullName evidence="4">Anaphase-promoting complex subunit 4 WD40 domain-containing protein</fullName>
    </recommendedName>
</protein>
<dbReference type="EMBL" id="KQ258370">
    <property type="protein sequence ID" value="KOM27177.1"/>
    <property type="molecule type" value="Genomic_DNA"/>
</dbReference>
<dbReference type="InterPro" id="IPR001680">
    <property type="entry name" value="WD40_rpt"/>
</dbReference>
<dbReference type="Proteomes" id="UP000053144">
    <property type="component" value="Unassembled WGS sequence"/>
</dbReference>
<dbReference type="STRING" id="3914.A0A0L9T9E0"/>
<evidence type="ECO:0000256" key="1">
    <source>
        <dbReference type="PROSITE-ProRule" id="PRU00221"/>
    </source>
</evidence>
<reference evidence="3" key="1">
    <citation type="journal article" date="2015" name="Proc. Natl. Acad. Sci. U.S.A.">
        <title>Genome sequencing of adzuki bean (Vigna angularis) provides insight into high starch and low fat accumulation and domestication.</title>
        <authorList>
            <person name="Yang K."/>
            <person name="Tian Z."/>
            <person name="Chen C."/>
            <person name="Luo L."/>
            <person name="Zhao B."/>
            <person name="Wang Z."/>
            <person name="Yu L."/>
            <person name="Li Y."/>
            <person name="Sun Y."/>
            <person name="Li W."/>
            <person name="Chen Y."/>
            <person name="Li Y."/>
            <person name="Zhang Y."/>
            <person name="Ai D."/>
            <person name="Zhao J."/>
            <person name="Shang C."/>
            <person name="Ma Y."/>
            <person name="Wu B."/>
            <person name="Wang M."/>
            <person name="Gao L."/>
            <person name="Sun D."/>
            <person name="Zhang P."/>
            <person name="Guo F."/>
            <person name="Wang W."/>
            <person name="Li Y."/>
            <person name="Wang J."/>
            <person name="Varshney R.K."/>
            <person name="Wang J."/>
            <person name="Ling H.Q."/>
            <person name="Wan P."/>
        </authorList>
    </citation>
    <scope>NUCLEOTIDE SEQUENCE</scope>
    <source>
        <strain evidence="3">cv. Jingnong 6</strain>
    </source>
</reference>
<evidence type="ECO:0000313" key="3">
    <source>
        <dbReference type="Proteomes" id="UP000053144"/>
    </source>
</evidence>
<accession>A0A0L9T9E0</accession>